<dbReference type="InterPro" id="IPR022893">
    <property type="entry name" value="Shikimate_DH_fam"/>
</dbReference>
<dbReference type="EC" id="1.1.1.25" evidence="2"/>
<evidence type="ECO:0000256" key="3">
    <source>
        <dbReference type="ARBA" id="ARBA00023141"/>
    </source>
</evidence>
<evidence type="ECO:0000256" key="2">
    <source>
        <dbReference type="ARBA" id="ARBA00012962"/>
    </source>
</evidence>
<sequence>MTQPVTRRAAVLGSPVSHSLSPALHHAAYAALGLDDWAYERHEVDEGGLAPFVASLDPSWAGLSLTMPLKVAAFDVATEVSPLARATGAINTLLRTQSGWSGDNTDVHGVVAALREGGAAGARRARVLGAGATARSALAALQELGVQQVMVAARDEMKAARLVRSMDLDVLVEIRGLDTWVYDWPPADVVVSTLPGGPANEAAASVVTGAGADHVRRGRVSEIADGVLLDVVYADWPTPLARAAARGGATVVPGTRMLLHQAARQVELMTGRSVDDDVLAAMSAALPPLPPT</sequence>
<dbReference type="AlphaFoldDB" id="A0A650GEB6"/>
<dbReference type="NCBIfam" id="NF001311">
    <property type="entry name" value="PRK00258.1-3"/>
    <property type="match status" value="1"/>
</dbReference>
<evidence type="ECO:0000256" key="4">
    <source>
        <dbReference type="ARBA" id="ARBA00049442"/>
    </source>
</evidence>
<dbReference type="InterPro" id="IPR013708">
    <property type="entry name" value="Shikimate_DH-bd_N"/>
</dbReference>
<dbReference type="Pfam" id="PF08501">
    <property type="entry name" value="Shikimate_dh_N"/>
    <property type="match status" value="1"/>
</dbReference>
<evidence type="ECO:0000256" key="1">
    <source>
        <dbReference type="ARBA" id="ARBA00004871"/>
    </source>
</evidence>
<comment type="catalytic activity">
    <reaction evidence="4">
        <text>shikimate + NADP(+) = 3-dehydroshikimate + NADPH + H(+)</text>
        <dbReference type="Rhea" id="RHEA:17737"/>
        <dbReference type="ChEBI" id="CHEBI:15378"/>
        <dbReference type="ChEBI" id="CHEBI:16630"/>
        <dbReference type="ChEBI" id="CHEBI:36208"/>
        <dbReference type="ChEBI" id="CHEBI:57783"/>
        <dbReference type="ChEBI" id="CHEBI:58349"/>
        <dbReference type="EC" id="1.1.1.25"/>
    </reaction>
</comment>
<organism evidence="8 9">
    <name type="scientific">Janibacter melonis</name>
    <dbReference type="NCBI Taxonomy" id="262209"/>
    <lineage>
        <taxon>Bacteria</taxon>
        <taxon>Bacillati</taxon>
        <taxon>Actinomycetota</taxon>
        <taxon>Actinomycetes</taxon>
        <taxon>Micrococcales</taxon>
        <taxon>Intrasporangiaceae</taxon>
        <taxon>Janibacter</taxon>
    </lineage>
</organism>
<evidence type="ECO:0000259" key="5">
    <source>
        <dbReference type="Pfam" id="PF01488"/>
    </source>
</evidence>
<dbReference type="RefSeq" id="WP_123091618.1">
    <property type="nucleotide sequence ID" value="NZ_JADALA010000002.1"/>
</dbReference>
<evidence type="ECO:0000259" key="7">
    <source>
        <dbReference type="Pfam" id="PF18317"/>
    </source>
</evidence>
<dbReference type="InterPro" id="IPR036291">
    <property type="entry name" value="NAD(P)-bd_dom_sf"/>
</dbReference>
<dbReference type="InterPro" id="IPR046346">
    <property type="entry name" value="Aminoacid_DH-like_N_sf"/>
</dbReference>
<keyword evidence="3" id="KW-0028">Amino-acid biosynthesis</keyword>
<dbReference type="SUPFAM" id="SSF51735">
    <property type="entry name" value="NAD(P)-binding Rossmann-fold domains"/>
    <property type="match status" value="1"/>
</dbReference>
<protein>
    <recommendedName>
        <fullName evidence="2">shikimate dehydrogenase (NADP(+))</fullName>
        <ecNumber evidence="2">1.1.1.25</ecNumber>
    </recommendedName>
</protein>
<dbReference type="SUPFAM" id="SSF53223">
    <property type="entry name" value="Aminoacid dehydrogenase-like, N-terminal domain"/>
    <property type="match status" value="1"/>
</dbReference>
<dbReference type="GO" id="GO:0009423">
    <property type="term" value="P:chorismate biosynthetic process"/>
    <property type="evidence" value="ECO:0007669"/>
    <property type="project" value="UniProtKB-UniPathway"/>
</dbReference>
<dbReference type="Gene3D" id="3.40.50.720">
    <property type="entry name" value="NAD(P)-binding Rossmann-like Domain"/>
    <property type="match status" value="1"/>
</dbReference>
<dbReference type="GO" id="GO:0019632">
    <property type="term" value="P:shikimate metabolic process"/>
    <property type="evidence" value="ECO:0007669"/>
    <property type="project" value="TreeGrafter"/>
</dbReference>
<dbReference type="PANTHER" id="PTHR21089">
    <property type="entry name" value="SHIKIMATE DEHYDROGENASE"/>
    <property type="match status" value="1"/>
</dbReference>
<dbReference type="Gene3D" id="3.40.50.10860">
    <property type="entry name" value="Leucine Dehydrogenase, chain A, domain 1"/>
    <property type="match status" value="1"/>
</dbReference>
<dbReference type="KEGG" id="jme:EEW87_006435"/>
<dbReference type="EMBL" id="CP044548">
    <property type="protein sequence ID" value="QGX08309.1"/>
    <property type="molecule type" value="Genomic_DNA"/>
</dbReference>
<dbReference type="GO" id="GO:0050661">
    <property type="term" value="F:NADP binding"/>
    <property type="evidence" value="ECO:0007669"/>
    <property type="project" value="TreeGrafter"/>
</dbReference>
<feature type="domain" description="SDH C-terminal" evidence="7">
    <location>
        <begin position="254"/>
        <end position="278"/>
    </location>
</feature>
<comment type="pathway">
    <text evidence="1">Metabolic intermediate biosynthesis; chorismate biosynthesis; chorismate from D-erythrose 4-phosphate and phosphoenolpyruvate: step 4/7.</text>
</comment>
<dbReference type="GO" id="GO:0005829">
    <property type="term" value="C:cytosol"/>
    <property type="evidence" value="ECO:0007669"/>
    <property type="project" value="TreeGrafter"/>
</dbReference>
<dbReference type="PANTHER" id="PTHR21089:SF1">
    <property type="entry name" value="BIFUNCTIONAL 3-DEHYDROQUINATE DEHYDRATASE_SHIKIMATE DEHYDROGENASE, CHLOROPLASTIC"/>
    <property type="match status" value="1"/>
</dbReference>
<feature type="domain" description="Quinate/shikimate 5-dehydrogenase/glutamyl-tRNA reductase" evidence="5">
    <location>
        <begin position="121"/>
        <end position="192"/>
    </location>
</feature>
<dbReference type="InterPro" id="IPR006151">
    <property type="entry name" value="Shikm_DH/Glu-tRNA_Rdtase"/>
</dbReference>
<feature type="domain" description="Shikimate dehydrogenase substrate binding N-terminal" evidence="6">
    <location>
        <begin position="11"/>
        <end position="93"/>
    </location>
</feature>
<name>A0A650GEB6_9MICO</name>
<proteinExistence type="predicted"/>
<keyword evidence="3" id="KW-0057">Aromatic amino acid biosynthesis</keyword>
<dbReference type="Pfam" id="PF01488">
    <property type="entry name" value="Shikimate_DH"/>
    <property type="match status" value="1"/>
</dbReference>
<dbReference type="InterPro" id="IPR041121">
    <property type="entry name" value="SDH_C"/>
</dbReference>
<evidence type="ECO:0000313" key="8">
    <source>
        <dbReference type="EMBL" id="QGX08309.1"/>
    </source>
</evidence>
<dbReference type="UniPathway" id="UPA00053">
    <property type="reaction ID" value="UER00087"/>
</dbReference>
<keyword evidence="8" id="KW-0560">Oxidoreductase</keyword>
<gene>
    <name evidence="8" type="ORF">EEW87_006435</name>
</gene>
<evidence type="ECO:0000259" key="6">
    <source>
        <dbReference type="Pfam" id="PF08501"/>
    </source>
</evidence>
<dbReference type="Proteomes" id="UP000271708">
    <property type="component" value="Chromosome"/>
</dbReference>
<evidence type="ECO:0000313" key="9">
    <source>
        <dbReference type="Proteomes" id="UP000271708"/>
    </source>
</evidence>
<dbReference type="GO" id="GO:0004764">
    <property type="term" value="F:shikimate 3-dehydrogenase (NADP+) activity"/>
    <property type="evidence" value="ECO:0007669"/>
    <property type="project" value="UniProtKB-EC"/>
</dbReference>
<accession>A0A650GEB6</accession>
<dbReference type="Pfam" id="PF18317">
    <property type="entry name" value="SDH_C"/>
    <property type="match status" value="1"/>
</dbReference>
<dbReference type="GO" id="GO:0009073">
    <property type="term" value="P:aromatic amino acid family biosynthetic process"/>
    <property type="evidence" value="ECO:0007669"/>
    <property type="project" value="UniProtKB-KW"/>
</dbReference>
<reference evidence="8 9" key="1">
    <citation type="submission" date="2019-09" db="EMBL/GenBank/DDBJ databases">
        <title>Complete Genome Sequence of Janibacter melonis M714 with both human health impact and industrial applications.</title>
        <authorList>
            <person name="Jin M."/>
            <person name="Zhao Q.R."/>
        </authorList>
    </citation>
    <scope>NUCLEOTIDE SEQUENCE [LARGE SCALE GENOMIC DNA]</scope>
    <source>
        <strain evidence="8 9">M714</strain>
    </source>
</reference>